<keyword evidence="1" id="KW-0812">Transmembrane</keyword>
<sequence>RVWQELPILVIVSMLAYFCFLEQLLLAHLDSSTIVISLPFSVLLGLLSSISSATAVKRQLVWLYASVQFALVVLFAHIFYSLVHVRPVPSILLSTFAGFGVAMAGATVVVEFFAWRERRNA</sequence>
<dbReference type="OrthoDB" id="1729781at2759"/>
<feature type="transmembrane region" description="Helical" evidence="1">
    <location>
        <begin position="32"/>
        <end position="50"/>
    </location>
</feature>
<keyword evidence="3" id="KW-1185">Reference proteome</keyword>
<proteinExistence type="predicted"/>
<dbReference type="Proteomes" id="UP000015453">
    <property type="component" value="Unassembled WGS sequence"/>
</dbReference>
<protein>
    <submittedName>
        <fullName evidence="2">Uncharacterized protein</fullName>
    </submittedName>
</protein>
<evidence type="ECO:0000256" key="1">
    <source>
        <dbReference type="SAM" id="Phobius"/>
    </source>
</evidence>
<evidence type="ECO:0000313" key="2">
    <source>
        <dbReference type="EMBL" id="EPS61929.1"/>
    </source>
</evidence>
<feature type="transmembrane region" description="Helical" evidence="1">
    <location>
        <begin position="91"/>
        <end position="115"/>
    </location>
</feature>
<feature type="non-terminal residue" evidence="2">
    <location>
        <position position="121"/>
    </location>
</feature>
<evidence type="ECO:0000313" key="3">
    <source>
        <dbReference type="Proteomes" id="UP000015453"/>
    </source>
</evidence>
<dbReference type="EMBL" id="AUSU01006505">
    <property type="protein sequence ID" value="EPS61929.1"/>
    <property type="molecule type" value="Genomic_DNA"/>
</dbReference>
<comment type="caution">
    <text evidence="2">The sequence shown here is derived from an EMBL/GenBank/DDBJ whole genome shotgun (WGS) entry which is preliminary data.</text>
</comment>
<dbReference type="PANTHER" id="PTHR46158:SF1">
    <property type="entry name" value="RING_U-BOX SUPERFAMILY PROTEIN"/>
    <property type="match status" value="1"/>
</dbReference>
<feature type="transmembrane region" description="Helical" evidence="1">
    <location>
        <begin position="7"/>
        <end position="26"/>
    </location>
</feature>
<keyword evidence="1" id="KW-0472">Membrane</keyword>
<feature type="transmembrane region" description="Helical" evidence="1">
    <location>
        <begin position="62"/>
        <end position="85"/>
    </location>
</feature>
<gene>
    <name evidence="2" type="ORF">M569_12864</name>
</gene>
<keyword evidence="1" id="KW-1133">Transmembrane helix</keyword>
<reference evidence="2 3" key="1">
    <citation type="journal article" date="2013" name="BMC Genomics">
        <title>The miniature genome of a carnivorous plant Genlisea aurea contains a low number of genes and short non-coding sequences.</title>
        <authorList>
            <person name="Leushkin E.V."/>
            <person name="Sutormin R.A."/>
            <person name="Nabieva E.R."/>
            <person name="Penin A.A."/>
            <person name="Kondrashov A.S."/>
            <person name="Logacheva M.D."/>
        </authorList>
    </citation>
    <scope>NUCLEOTIDE SEQUENCE [LARGE SCALE GENOMIC DNA]</scope>
</reference>
<dbReference type="AlphaFoldDB" id="S8C5D1"/>
<feature type="non-terminal residue" evidence="2">
    <location>
        <position position="1"/>
    </location>
</feature>
<name>S8C5D1_9LAMI</name>
<organism evidence="2 3">
    <name type="scientific">Genlisea aurea</name>
    <dbReference type="NCBI Taxonomy" id="192259"/>
    <lineage>
        <taxon>Eukaryota</taxon>
        <taxon>Viridiplantae</taxon>
        <taxon>Streptophyta</taxon>
        <taxon>Embryophyta</taxon>
        <taxon>Tracheophyta</taxon>
        <taxon>Spermatophyta</taxon>
        <taxon>Magnoliopsida</taxon>
        <taxon>eudicotyledons</taxon>
        <taxon>Gunneridae</taxon>
        <taxon>Pentapetalae</taxon>
        <taxon>asterids</taxon>
        <taxon>lamiids</taxon>
        <taxon>Lamiales</taxon>
        <taxon>Lentibulariaceae</taxon>
        <taxon>Genlisea</taxon>
    </lineage>
</organism>
<accession>S8C5D1</accession>
<dbReference type="PANTHER" id="PTHR46158">
    <property type="entry name" value="OS02G0165000 PROTEIN"/>
    <property type="match status" value="1"/>
</dbReference>